<dbReference type="EMBL" id="JAUSWA010000007">
    <property type="protein sequence ID" value="MDQ0493439.1"/>
    <property type="molecule type" value="Genomic_DNA"/>
</dbReference>
<sequence>MNELAASEFDGEHFAEAIIITILIVLFFFGSTNIDNLSAQPTQS</sequence>
<accession>A0ABU0KVZ1</accession>
<dbReference type="RefSeq" id="WP_269320816.1">
    <property type="nucleotide sequence ID" value="NZ_CP045298.1"/>
</dbReference>
<comment type="caution">
    <text evidence="2">The sequence shown here is derived from an EMBL/GenBank/DDBJ whole genome shotgun (WGS) entry which is preliminary data.</text>
</comment>
<feature type="transmembrane region" description="Helical" evidence="1">
    <location>
        <begin position="14"/>
        <end position="34"/>
    </location>
</feature>
<keyword evidence="1" id="KW-0472">Membrane</keyword>
<reference evidence="2 3" key="1">
    <citation type="submission" date="2023-07" db="EMBL/GenBank/DDBJ databases">
        <title>Genomic Encyclopedia of Type Strains, Phase IV (KMG-IV): sequencing the most valuable type-strain genomes for metagenomic binning, comparative biology and taxonomic classification.</title>
        <authorList>
            <person name="Goeker M."/>
        </authorList>
    </citation>
    <scope>NUCLEOTIDE SEQUENCE [LARGE SCALE GENOMIC DNA]</scope>
    <source>
        <strain evidence="2 3">DSM 14914</strain>
    </source>
</reference>
<keyword evidence="3" id="KW-1185">Reference proteome</keyword>
<protein>
    <submittedName>
        <fullName evidence="2">Uncharacterized protein</fullName>
    </submittedName>
</protein>
<evidence type="ECO:0000313" key="3">
    <source>
        <dbReference type="Proteomes" id="UP001242811"/>
    </source>
</evidence>
<keyword evidence="1" id="KW-0812">Transmembrane</keyword>
<dbReference type="Proteomes" id="UP001242811">
    <property type="component" value="Unassembled WGS sequence"/>
</dbReference>
<evidence type="ECO:0000313" key="2">
    <source>
        <dbReference type="EMBL" id="MDQ0493439.1"/>
    </source>
</evidence>
<evidence type="ECO:0000256" key="1">
    <source>
        <dbReference type="SAM" id="Phobius"/>
    </source>
</evidence>
<gene>
    <name evidence="2" type="ORF">QOZ95_001597</name>
</gene>
<name>A0ABU0KVZ1_9BACL</name>
<organism evidence="2 3">
    <name type="scientific">Paenibacillus brasilensis</name>
    <dbReference type="NCBI Taxonomy" id="128574"/>
    <lineage>
        <taxon>Bacteria</taxon>
        <taxon>Bacillati</taxon>
        <taxon>Bacillota</taxon>
        <taxon>Bacilli</taxon>
        <taxon>Bacillales</taxon>
        <taxon>Paenibacillaceae</taxon>
        <taxon>Paenibacillus</taxon>
    </lineage>
</organism>
<proteinExistence type="predicted"/>
<keyword evidence="1" id="KW-1133">Transmembrane helix</keyword>